<sequence length="274" mass="31170">MKASSAKEFMIRLSNVYSYSTIGGIKAVLSAAFDLAVEESALTKNPFQFKLSSVIKNNGKKRVPLTEEQIAAWMTFLQTDPIGKRYYDVNVVLLETGMRISELCGLTIQDVDLVKNEVSINHQLLYDSTKGKLYITKPKSKAGERVIPLTVKAKKAFERILQNRLKLKTESIVDGYSNFIFLQENGKPRKGDLYERAFKKLVARYNQTHPENPLPEIRPHVLRHTFCTQKVEAGMNPKALQYLMGHSSINMTLNLYAHTNRNFAQEELKRVEGL</sequence>
<dbReference type="PROSITE" id="PS51898">
    <property type="entry name" value="TYR_RECOMBINASE"/>
    <property type="match status" value="1"/>
</dbReference>
<feature type="domain" description="Tyr recombinase" evidence="4">
    <location>
        <begin position="60"/>
        <end position="270"/>
    </location>
</feature>
<dbReference type="PANTHER" id="PTHR30349">
    <property type="entry name" value="PHAGE INTEGRASE-RELATED"/>
    <property type="match status" value="1"/>
</dbReference>
<evidence type="ECO:0000259" key="4">
    <source>
        <dbReference type="PROSITE" id="PS51898"/>
    </source>
</evidence>
<dbReference type="InterPro" id="IPR050090">
    <property type="entry name" value="Tyrosine_recombinase_XerCD"/>
</dbReference>
<comment type="caution">
    <text evidence="5">The sequence shown here is derived from an EMBL/GenBank/DDBJ whole genome shotgun (WGS) entry which is preliminary data.</text>
</comment>
<dbReference type="Gene3D" id="1.10.443.10">
    <property type="entry name" value="Intergrase catalytic core"/>
    <property type="match status" value="1"/>
</dbReference>
<dbReference type="GO" id="GO:0003677">
    <property type="term" value="F:DNA binding"/>
    <property type="evidence" value="ECO:0007669"/>
    <property type="project" value="UniProtKB-KW"/>
</dbReference>
<proteinExistence type="inferred from homology"/>
<keyword evidence="2" id="KW-0238">DNA-binding</keyword>
<keyword evidence="3" id="KW-0233">DNA recombination</keyword>
<dbReference type="EMBL" id="DVGY01000066">
    <property type="protein sequence ID" value="HIR40746.1"/>
    <property type="molecule type" value="Genomic_DNA"/>
</dbReference>
<reference evidence="5" key="2">
    <citation type="journal article" date="2021" name="PeerJ">
        <title>Extensive microbial diversity within the chicken gut microbiome revealed by metagenomics and culture.</title>
        <authorList>
            <person name="Gilroy R."/>
            <person name="Ravi A."/>
            <person name="Getino M."/>
            <person name="Pursley I."/>
            <person name="Horton D.L."/>
            <person name="Alikhan N.F."/>
            <person name="Baker D."/>
            <person name="Gharbi K."/>
            <person name="Hall N."/>
            <person name="Watson M."/>
            <person name="Adriaenssens E.M."/>
            <person name="Foster-Nyarko E."/>
            <person name="Jarju S."/>
            <person name="Secka A."/>
            <person name="Antonio M."/>
            <person name="Oren A."/>
            <person name="Chaudhuri R.R."/>
            <person name="La Ragione R."/>
            <person name="Hildebrand F."/>
            <person name="Pallen M.J."/>
        </authorList>
    </citation>
    <scope>NUCLEOTIDE SEQUENCE</scope>
    <source>
        <strain evidence="5">CHK184-25365</strain>
    </source>
</reference>
<dbReference type="Pfam" id="PF00589">
    <property type="entry name" value="Phage_integrase"/>
    <property type="match status" value="1"/>
</dbReference>
<protein>
    <submittedName>
        <fullName evidence="5">Site-specific integrase</fullName>
    </submittedName>
</protein>
<accession>A0A9D1AJ60</accession>
<dbReference type="AlphaFoldDB" id="A0A9D1AJ60"/>
<dbReference type="CDD" id="cd01189">
    <property type="entry name" value="INT_ICEBs1_C_like"/>
    <property type="match status" value="1"/>
</dbReference>
<dbReference type="Proteomes" id="UP000886749">
    <property type="component" value="Unassembled WGS sequence"/>
</dbReference>
<comment type="similarity">
    <text evidence="1">Belongs to the 'phage' integrase family.</text>
</comment>
<organism evidence="5 6">
    <name type="scientific">Candidatus Egerieicola pullicola</name>
    <dbReference type="NCBI Taxonomy" id="2840775"/>
    <lineage>
        <taxon>Bacteria</taxon>
        <taxon>Bacillati</taxon>
        <taxon>Bacillota</taxon>
        <taxon>Clostridia</taxon>
        <taxon>Eubacteriales</taxon>
        <taxon>Oscillospiraceae</taxon>
        <taxon>Oscillospiraceae incertae sedis</taxon>
        <taxon>Candidatus Egerieicola</taxon>
    </lineage>
</organism>
<dbReference type="GO" id="GO:0006310">
    <property type="term" value="P:DNA recombination"/>
    <property type="evidence" value="ECO:0007669"/>
    <property type="project" value="UniProtKB-KW"/>
</dbReference>
<evidence type="ECO:0000256" key="1">
    <source>
        <dbReference type="ARBA" id="ARBA00008857"/>
    </source>
</evidence>
<evidence type="ECO:0000313" key="6">
    <source>
        <dbReference type="Proteomes" id="UP000886749"/>
    </source>
</evidence>
<dbReference type="GO" id="GO:0015074">
    <property type="term" value="P:DNA integration"/>
    <property type="evidence" value="ECO:0007669"/>
    <property type="project" value="InterPro"/>
</dbReference>
<dbReference type="PANTHER" id="PTHR30349:SF41">
    <property type="entry name" value="INTEGRASE_RECOMBINASE PROTEIN MJ0367-RELATED"/>
    <property type="match status" value="1"/>
</dbReference>
<evidence type="ECO:0000313" key="5">
    <source>
        <dbReference type="EMBL" id="HIR40746.1"/>
    </source>
</evidence>
<dbReference type="InterPro" id="IPR013762">
    <property type="entry name" value="Integrase-like_cat_sf"/>
</dbReference>
<evidence type="ECO:0000256" key="3">
    <source>
        <dbReference type="ARBA" id="ARBA00023172"/>
    </source>
</evidence>
<name>A0A9D1AJ60_9FIRM</name>
<dbReference type="InterPro" id="IPR011010">
    <property type="entry name" value="DNA_brk_join_enz"/>
</dbReference>
<reference evidence="5" key="1">
    <citation type="submission" date="2020-10" db="EMBL/GenBank/DDBJ databases">
        <authorList>
            <person name="Gilroy R."/>
        </authorList>
    </citation>
    <scope>NUCLEOTIDE SEQUENCE</scope>
    <source>
        <strain evidence="5">CHK184-25365</strain>
    </source>
</reference>
<evidence type="ECO:0000256" key="2">
    <source>
        <dbReference type="ARBA" id="ARBA00023125"/>
    </source>
</evidence>
<gene>
    <name evidence="5" type="ORF">IAB36_02845</name>
</gene>
<dbReference type="InterPro" id="IPR002104">
    <property type="entry name" value="Integrase_catalytic"/>
</dbReference>
<dbReference type="SUPFAM" id="SSF56349">
    <property type="entry name" value="DNA breaking-rejoining enzymes"/>
    <property type="match status" value="1"/>
</dbReference>